<evidence type="ECO:0000313" key="2">
    <source>
        <dbReference type="Proteomes" id="UP000034050"/>
    </source>
</evidence>
<gene>
    <name evidence="1" type="ORF">UV61_C0005G0066</name>
</gene>
<sequence>MSLEVQRDIDQLPIIEVGSHPVRLIASNIRAKDEIDWRSFVIGPGRGYEGDLVLAEVTEVGARQEFEYLDGETIIDVPLMSGDLILGVLANRHSGTSEYGEVPQEGLTIEKGTRLDLLAAGGIVGICLGVPKTLGTVPTRLEAIGLLNKPDNSPFQLTELYPRWETELHPSVPIILSCGTAAEIGKTTTAKQLIASLYEAGTAQVGASKLAGTGRKRDILSLKQVGARPAYDFPDVGLPTTYTRIERYTPAVYTLLNKINRKNPAIIIAECGGDIIEGNIPALLNDPNIMRYVVAIIHSSTDALGIWGSLDFYRKWGVSQDKIYLTYPYRRNFTAIKERINQLGVHLPIFDPLNHEEMQAVIQTILGRIF</sequence>
<comment type="caution">
    <text evidence="1">The sequence shown here is derived from an EMBL/GenBank/DDBJ whole genome shotgun (WGS) entry which is preliminary data.</text>
</comment>
<protein>
    <recommendedName>
        <fullName evidence="3">DUF1611 domain-containing protein</fullName>
    </recommendedName>
</protein>
<dbReference type="EMBL" id="LCFD01000005">
    <property type="protein sequence ID" value="KKS87045.1"/>
    <property type="molecule type" value="Genomic_DNA"/>
</dbReference>
<evidence type="ECO:0000313" key="1">
    <source>
        <dbReference type="EMBL" id="KKS87045.1"/>
    </source>
</evidence>
<dbReference type="AlphaFoldDB" id="A0A0G1CMR1"/>
<evidence type="ECO:0008006" key="3">
    <source>
        <dbReference type="Google" id="ProtNLM"/>
    </source>
</evidence>
<reference evidence="1 2" key="1">
    <citation type="journal article" date="2015" name="Nature">
        <title>rRNA introns, odd ribosomes, and small enigmatic genomes across a large radiation of phyla.</title>
        <authorList>
            <person name="Brown C.T."/>
            <person name="Hug L.A."/>
            <person name="Thomas B.C."/>
            <person name="Sharon I."/>
            <person name="Castelle C.J."/>
            <person name="Singh A."/>
            <person name="Wilkins M.J."/>
            <person name="Williams K.H."/>
            <person name="Banfield J.F."/>
        </authorList>
    </citation>
    <scope>NUCLEOTIDE SEQUENCE [LARGE SCALE GENOMIC DNA]</scope>
</reference>
<organism evidence="1 2">
    <name type="scientific">Candidatus Gottesmanbacteria bacterium GW2011_GWB1_43_11</name>
    <dbReference type="NCBI Taxonomy" id="1618446"/>
    <lineage>
        <taxon>Bacteria</taxon>
        <taxon>Candidatus Gottesmaniibacteriota</taxon>
    </lineage>
</organism>
<accession>A0A0G1CMR1</accession>
<dbReference type="STRING" id="1618446.UV61_C0005G0066"/>
<proteinExistence type="predicted"/>
<name>A0A0G1CMR1_9BACT</name>
<dbReference type="Proteomes" id="UP000034050">
    <property type="component" value="Unassembled WGS sequence"/>
</dbReference>